<dbReference type="GO" id="GO:0007030">
    <property type="term" value="P:Golgi organization"/>
    <property type="evidence" value="ECO:0007669"/>
    <property type="project" value="TreeGrafter"/>
</dbReference>
<comment type="function">
    <text evidence="5 6">Involved in the initiation of assembly of the COPII coat required for the formation of transport vesicles from the endoplasmic reticulum (ER) and the selection of cargo molecules. Also involved in autophagy.</text>
</comment>
<feature type="compositionally biased region" description="Pro residues" evidence="7">
    <location>
        <begin position="1593"/>
        <end position="1613"/>
    </location>
</feature>
<dbReference type="InterPro" id="IPR024340">
    <property type="entry name" value="Sec16_CCD"/>
</dbReference>
<feature type="compositionally biased region" description="Low complexity" evidence="7">
    <location>
        <begin position="295"/>
        <end position="346"/>
    </location>
</feature>
<sequence>MSFPKEPPVDDGPIPFGNPGQGGGHQGLFGSQQQLQQQQQQQQPNAPPSGYHQSTSGTDFYGTPQAQGAPYGNQHATAPAGASQFFDQYQTQPNTTPQQPQQPQQQQQAGSTLTQSYDPSLYQHHYAESVMSGDTNYQHQHYQSFDPAQQQQYYQQYQQPYDATQQYNYSQQPQYDYSQQQAYAYNTSQQQQPQYDYSQQQYDYSQQYDYGQQGQYDTTQYDASQQQYGSAAQQQQQQQPEDTSHLQYGTTTQEQQPVQQQPEDTSQPQYGVIQQQQQQQQQQQPEGTPQHQYETTLPQQQQPVGTPQHQYETTLQQQQQQQQQQPEGTPQHQYETTPQQQQQHQPSDAVSHEAHKGTPQQQYDLTQQYDSSQPYDYNQTFVNEQQQPNGQTDAVVPESNAVDWNQWDDQQVTPEFMGQQATTTDATVVDEATTTHQQEPIQTKQEHDMGGDSQQQAATLKPTEPAQQHSGELAFDQGQQPFSTHVAGQEQTIYEYVDQEGYQHVGFQPPEQHDTSFQQEAATNLHQTQLPSEQLQEPNQSHSFNVELPIKEDHQQAPANVDSQAAHPMPSLTEHPSVNNALGVQPNHFAATPTLTSSRINSPQPDFVSMVPCPDPTCEGENKPRAKFCSECGRPLSAVSRASTPAMTPFSPHSYQQQQQQVQPPPPDPLQRNKGCPLATFGFGGKLCLMFPHTLNNQDATVTKVMPGLVQMKHVSEVVLPDSTPLSDFVVGPVVDGHGDIATKQQHVLAYMDRRIEGFQGQVHGLEQGSAYQLETKVLLWQIVRALVETMAGDSASKEAAIYHVLVQGPAQDTVVGILKSYLVQGDRAGALHYAVQEKLWSHGLILGKSLDEEAWKSVVEQFVGHVLSVDEGTADLTPVGDVASLRVLYALLSGAGGPGAVSHFIPKYPSRPLDNHLAEWREALTLILANRPVGSGEAIKSLGALLKENKWIDAAEICSTILTSTALLPDDALVYPELLLGSQEGDVSAPLDALYLTEIYEFALSLEQQNKVTILPFLQGYKLVHAWWLADAGFIQEASLYLQAIITGVLAYDKPNSYLHQGFVENLKEFANLIRDSSESAIVIDLDASLQQLEVKINNNVTAGQDQVAAPIIEEDVPKETTQDTVLEPPPPATTYDQGETEPSNDQHQPNGYEATGVNDVYDSTHHQAVDSNADYASHYQYNQDNHGYEQQGEQVDHNYGYEAQQPQQEQVHEWQHHQETPVEVLAVSNEAKVSDLPHPHYDEPAQDLYSKPKEVPSESNNVSGPPLLTDDSAAQQQDTQPATLPATQDYSMPSYDHTGGEYTMTYDSQDYTTSTYAAQDQDYVTTTYVAQDYTTTYEAQDYSYESHHHQQSGENHTVESTQEVTPSIITAHDPPATATSNDTYTHDQPYESQPAPSINDTASSFEAQYASMPTQPAQDYSSSYEPNGSYGGEPATLSAYTSQEYAPVAQEEPVKTTAEKEAGGNDDDDGLGLGNSSTKKPFHTEEKKADEDQQEPAPSDGPKDGKSTDDEGDDDDKQDRKGWGLFSMFSRASPAPMDKDEKKAVKANLGESSTFYFDEKEGRWVNKNVSDSPAAPAKLPPPPKSAANSKPPTPQLPPPSTPSSATSPPPAASSMPPAERPPLQDLMNTPPPTARRGPASGKKKPMRSRYVDVFNAPT</sequence>
<evidence type="ECO:0000256" key="3">
    <source>
        <dbReference type="ARBA" id="ARBA00022824"/>
    </source>
</evidence>
<feature type="compositionally biased region" description="Low complexity" evidence="7">
    <location>
        <begin position="274"/>
        <end position="284"/>
    </location>
</feature>
<feature type="compositionally biased region" description="Polar residues" evidence="7">
    <location>
        <begin position="1392"/>
        <end position="1428"/>
    </location>
</feature>
<dbReference type="PANTHER" id="PTHR13402:SF6">
    <property type="entry name" value="SECRETORY 16, ISOFORM I"/>
    <property type="match status" value="1"/>
</dbReference>
<evidence type="ECO:0000256" key="6">
    <source>
        <dbReference type="RuleBase" id="RU364101"/>
    </source>
</evidence>
<proteinExistence type="inferred from homology"/>
<dbReference type="GO" id="GO:0070973">
    <property type="term" value="P:protein localization to endoplasmic reticulum exit site"/>
    <property type="evidence" value="ECO:0007669"/>
    <property type="project" value="TreeGrafter"/>
</dbReference>
<dbReference type="Pfam" id="PF12932">
    <property type="entry name" value="Sec16"/>
    <property type="match status" value="1"/>
</dbReference>
<feature type="compositionally biased region" description="Polar residues" evidence="7">
    <location>
        <begin position="285"/>
        <end position="294"/>
    </location>
</feature>
<dbReference type="GO" id="GO:0006914">
    <property type="term" value="P:autophagy"/>
    <property type="evidence" value="ECO:0007669"/>
    <property type="project" value="UniProtKB-KW"/>
</dbReference>
<feature type="compositionally biased region" description="Low complexity" evidence="7">
    <location>
        <begin position="88"/>
        <end position="108"/>
    </location>
</feature>
<feature type="compositionally biased region" description="Low complexity" evidence="7">
    <location>
        <begin position="1269"/>
        <end position="1290"/>
    </location>
</feature>
<feature type="compositionally biased region" description="Basic and acidic residues" evidence="7">
    <location>
        <begin position="1484"/>
        <end position="1493"/>
    </location>
</feature>
<name>A0A163J9R3_ABSGL</name>
<evidence type="ECO:0000256" key="2">
    <source>
        <dbReference type="ARBA" id="ARBA00022448"/>
    </source>
</evidence>
<dbReference type="InParanoid" id="A0A163J9R3"/>
<dbReference type="Proteomes" id="UP000078561">
    <property type="component" value="Unassembled WGS sequence"/>
</dbReference>
<keyword evidence="6" id="KW-0072">Autophagy</keyword>
<evidence type="ECO:0000313" key="11">
    <source>
        <dbReference type="Proteomes" id="UP000078561"/>
    </source>
</evidence>
<dbReference type="EMBL" id="LT552047">
    <property type="protein sequence ID" value="SAL97944.1"/>
    <property type="molecule type" value="Genomic_DNA"/>
</dbReference>
<dbReference type="InterPro" id="IPR024298">
    <property type="entry name" value="Sec16_Sec23-bd"/>
</dbReference>
<evidence type="ECO:0000259" key="9">
    <source>
        <dbReference type="Pfam" id="PF12932"/>
    </source>
</evidence>
<feature type="region of interest" description="Disordered" evidence="7">
    <location>
        <begin position="1346"/>
        <end position="1365"/>
    </location>
</feature>
<feature type="region of interest" description="Disordered" evidence="7">
    <location>
        <begin position="419"/>
        <end position="470"/>
    </location>
</feature>
<gene>
    <name evidence="10" type="primary">ABSGL_03471.1 scaffold 4609</name>
</gene>
<keyword evidence="6" id="KW-0472">Membrane</keyword>
<dbReference type="GO" id="GO:0016192">
    <property type="term" value="P:vesicle-mediated transport"/>
    <property type="evidence" value="ECO:0007669"/>
    <property type="project" value="UniProtKB-KW"/>
</dbReference>
<feature type="region of interest" description="Disordered" evidence="7">
    <location>
        <begin position="643"/>
        <end position="670"/>
    </location>
</feature>
<evidence type="ECO:0000259" key="8">
    <source>
        <dbReference type="Pfam" id="PF12931"/>
    </source>
</evidence>
<dbReference type="Pfam" id="PF12931">
    <property type="entry name" value="TPR_Sec16"/>
    <property type="match status" value="1"/>
</dbReference>
<feature type="domain" description="Sec16 central conserved" evidence="9">
    <location>
        <begin position="676"/>
        <end position="790"/>
    </location>
</feature>
<reference evidence="10" key="1">
    <citation type="submission" date="2016-04" db="EMBL/GenBank/DDBJ databases">
        <authorList>
            <person name="Evans L.H."/>
            <person name="Alamgir A."/>
            <person name="Owens N."/>
            <person name="Weber N.D."/>
            <person name="Virtaneva K."/>
            <person name="Barbian K."/>
            <person name="Babar A."/>
            <person name="Rosenke K."/>
        </authorList>
    </citation>
    <scope>NUCLEOTIDE SEQUENCE [LARGE SCALE GENOMIC DNA]</scope>
    <source>
        <strain evidence="10">CBS 101.48</strain>
    </source>
</reference>
<dbReference type="STRING" id="4829.A0A163J9R3"/>
<keyword evidence="2 6" id="KW-0813">Transport</keyword>
<evidence type="ECO:0000313" key="10">
    <source>
        <dbReference type="EMBL" id="SAL97944.1"/>
    </source>
</evidence>
<evidence type="ECO:0000256" key="4">
    <source>
        <dbReference type="ARBA" id="ARBA00022892"/>
    </source>
</evidence>
<feature type="region of interest" description="Disordered" evidence="7">
    <location>
        <begin position="1120"/>
        <end position="1160"/>
    </location>
</feature>
<feature type="compositionally biased region" description="Basic and acidic residues" evidence="7">
    <location>
        <begin position="1454"/>
        <end position="1465"/>
    </location>
</feature>
<feature type="compositionally biased region" description="Low complexity" evidence="7">
    <location>
        <begin position="28"/>
        <end position="50"/>
    </location>
</feature>
<dbReference type="OMA" id="NQPPPIM"/>
<feature type="region of interest" description="Disordered" evidence="7">
    <location>
        <begin position="1"/>
        <end position="398"/>
    </location>
</feature>
<feature type="domain" description="Sec16 Sec23-binding" evidence="8">
    <location>
        <begin position="820"/>
        <end position="1080"/>
    </location>
</feature>
<organism evidence="10">
    <name type="scientific">Absidia glauca</name>
    <name type="common">Pin mould</name>
    <dbReference type="NCBI Taxonomy" id="4829"/>
    <lineage>
        <taxon>Eukaryota</taxon>
        <taxon>Fungi</taxon>
        <taxon>Fungi incertae sedis</taxon>
        <taxon>Mucoromycota</taxon>
        <taxon>Mucoromycotina</taxon>
        <taxon>Mucoromycetes</taxon>
        <taxon>Mucorales</taxon>
        <taxon>Cunninghamellaceae</taxon>
        <taxon>Absidia</taxon>
    </lineage>
</organism>
<feature type="region of interest" description="Disordered" evidence="7">
    <location>
        <begin position="1373"/>
        <end position="1660"/>
    </location>
</feature>
<evidence type="ECO:0000256" key="5">
    <source>
        <dbReference type="ARBA" id="ARBA00024687"/>
    </source>
</evidence>
<dbReference type="GO" id="GO:0012507">
    <property type="term" value="C:ER to Golgi transport vesicle membrane"/>
    <property type="evidence" value="ECO:0007669"/>
    <property type="project" value="TreeGrafter"/>
</dbReference>
<protein>
    <recommendedName>
        <fullName evidence="6">Protein transport protein sec16</fullName>
    </recommendedName>
</protein>
<keyword evidence="4 6" id="KW-0931">ER-Golgi transport</keyword>
<evidence type="ECO:0000256" key="1">
    <source>
        <dbReference type="ARBA" id="ARBA00005927"/>
    </source>
</evidence>
<comment type="similarity">
    <text evidence="1 6">Belongs to the SEC16 family.</text>
</comment>
<keyword evidence="11" id="KW-1185">Reference proteome</keyword>
<dbReference type="CDD" id="cd09233">
    <property type="entry name" value="ACE1-Sec16-like"/>
    <property type="match status" value="1"/>
</dbReference>
<dbReference type="GO" id="GO:0005789">
    <property type="term" value="C:endoplasmic reticulum membrane"/>
    <property type="evidence" value="ECO:0007669"/>
    <property type="project" value="UniProtKB-SubCell"/>
</dbReference>
<dbReference type="GO" id="GO:0015031">
    <property type="term" value="P:protein transport"/>
    <property type="evidence" value="ECO:0007669"/>
    <property type="project" value="UniProtKB-KW"/>
</dbReference>
<dbReference type="GO" id="GO:0070971">
    <property type="term" value="C:endoplasmic reticulum exit site"/>
    <property type="evidence" value="ECO:0007669"/>
    <property type="project" value="TreeGrafter"/>
</dbReference>
<keyword evidence="6" id="KW-0653">Protein transport</keyword>
<comment type="subcellular location">
    <subcellularLocation>
        <location evidence="6">Endoplasmic reticulum membrane</location>
    </subcellularLocation>
</comment>
<feature type="compositionally biased region" description="Polar residues" evidence="7">
    <location>
        <begin position="643"/>
        <end position="655"/>
    </location>
</feature>
<feature type="region of interest" description="Disordered" evidence="7">
    <location>
        <begin position="1236"/>
        <end position="1298"/>
    </location>
</feature>
<feature type="compositionally biased region" description="Polar residues" evidence="7">
    <location>
        <begin position="1354"/>
        <end position="1365"/>
    </location>
</feature>
<feature type="compositionally biased region" description="Low complexity" evidence="7">
    <location>
        <begin position="421"/>
        <end position="435"/>
    </location>
</feature>
<feature type="compositionally biased region" description="Polar residues" evidence="7">
    <location>
        <begin position="1136"/>
        <end position="1151"/>
    </location>
</feature>
<feature type="compositionally biased region" description="Basic and acidic residues" evidence="7">
    <location>
        <begin position="1236"/>
        <end position="1245"/>
    </location>
</feature>
<dbReference type="PANTHER" id="PTHR13402">
    <property type="entry name" value="RGPR-RELATED"/>
    <property type="match status" value="1"/>
</dbReference>
<feature type="compositionally biased region" description="Polar residues" evidence="7">
    <location>
        <begin position="358"/>
        <end position="392"/>
    </location>
</feature>
<keyword evidence="3 6" id="KW-0256">Endoplasmic reticulum</keyword>
<feature type="compositionally biased region" description="Low complexity" evidence="7">
    <location>
        <begin position="146"/>
        <end position="239"/>
    </location>
</feature>
<evidence type="ECO:0000256" key="7">
    <source>
        <dbReference type="SAM" id="MobiDB-lite"/>
    </source>
</evidence>
<feature type="compositionally biased region" description="Polar residues" evidence="7">
    <location>
        <begin position="132"/>
        <end position="143"/>
    </location>
</feature>
<feature type="compositionally biased region" description="Low complexity" evidence="7">
    <location>
        <begin position="250"/>
        <end position="267"/>
    </location>
</feature>
<dbReference type="OrthoDB" id="8918678at2759"/>
<dbReference type="Gene3D" id="1.25.40.1030">
    <property type="match status" value="1"/>
</dbReference>
<feature type="compositionally biased region" description="Polar residues" evidence="7">
    <location>
        <begin position="109"/>
        <end position="118"/>
    </location>
</feature>
<accession>A0A163J9R3</accession>